<dbReference type="Pfam" id="PF21632">
    <property type="entry name" value="MOV-10_N"/>
    <property type="match status" value="1"/>
</dbReference>
<dbReference type="GO" id="GO:0000932">
    <property type="term" value="C:P-body"/>
    <property type="evidence" value="ECO:0007669"/>
    <property type="project" value="UniProtKB-SubCell"/>
</dbReference>
<feature type="domain" description="Helicase MOV-10 helical" evidence="18">
    <location>
        <begin position="303"/>
        <end position="369"/>
    </location>
</feature>
<dbReference type="InterPro" id="IPR049080">
    <property type="entry name" value="MOV-10-like_beta-barrel"/>
</dbReference>
<feature type="domain" description="DNA2/NAM7 helicase helicase" evidence="13">
    <location>
        <begin position="614"/>
        <end position="691"/>
    </location>
</feature>
<dbReference type="InterPro" id="IPR026122">
    <property type="entry name" value="MOV-10/SDE3_DEXXQ/H-box"/>
</dbReference>
<evidence type="ECO:0000256" key="12">
    <source>
        <dbReference type="SAM" id="MobiDB-lite"/>
    </source>
</evidence>
<evidence type="ECO:0000259" key="15">
    <source>
        <dbReference type="Pfam" id="PF21632"/>
    </source>
</evidence>
<dbReference type="GO" id="GO:0016787">
    <property type="term" value="F:hydrolase activity"/>
    <property type="evidence" value="ECO:0007669"/>
    <property type="project" value="UniProtKB-KW"/>
</dbReference>
<protein>
    <recommendedName>
        <fullName evidence="3">RNA helicase</fullName>
        <ecNumber evidence="3">3.6.4.13</ecNumber>
    </recommendedName>
</protein>
<dbReference type="Pfam" id="PF21635">
    <property type="entry name" value="Mov-10_helical"/>
    <property type="match status" value="1"/>
</dbReference>
<comment type="catalytic activity">
    <reaction evidence="11">
        <text>ATP + H2O = ADP + phosphate + H(+)</text>
        <dbReference type="Rhea" id="RHEA:13065"/>
        <dbReference type="ChEBI" id="CHEBI:15377"/>
        <dbReference type="ChEBI" id="CHEBI:15378"/>
        <dbReference type="ChEBI" id="CHEBI:30616"/>
        <dbReference type="ChEBI" id="CHEBI:43474"/>
        <dbReference type="ChEBI" id="CHEBI:456216"/>
        <dbReference type="EC" id="3.6.4.13"/>
    </reaction>
</comment>
<evidence type="ECO:0000256" key="2">
    <source>
        <dbReference type="ARBA" id="ARBA00005601"/>
    </source>
</evidence>
<dbReference type="CDD" id="cd18808">
    <property type="entry name" value="SF1_C_Upf1"/>
    <property type="match status" value="1"/>
</dbReference>
<keyword evidence="5" id="KW-0547">Nucleotide-binding</keyword>
<keyword evidence="7" id="KW-0347">Helicase</keyword>
<keyword evidence="6" id="KW-0378">Hydrolase</keyword>
<comment type="subcellular location">
    <subcellularLocation>
        <location evidence="1">Cytoplasm</location>
        <location evidence="1">P-body</location>
    </subcellularLocation>
</comment>
<evidence type="ECO:0000256" key="8">
    <source>
        <dbReference type="ARBA" id="ARBA00022840"/>
    </source>
</evidence>
<evidence type="ECO:0000259" key="16">
    <source>
        <dbReference type="Pfam" id="PF21633"/>
    </source>
</evidence>
<evidence type="ECO:0000256" key="6">
    <source>
        <dbReference type="ARBA" id="ARBA00022801"/>
    </source>
</evidence>
<evidence type="ECO:0000256" key="4">
    <source>
        <dbReference type="ARBA" id="ARBA00022490"/>
    </source>
</evidence>
<organism evidence="19 20">
    <name type="scientific">Nothobranchius furzeri</name>
    <name type="common">Turquoise killifish</name>
    <dbReference type="NCBI Taxonomy" id="105023"/>
    <lineage>
        <taxon>Eukaryota</taxon>
        <taxon>Metazoa</taxon>
        <taxon>Chordata</taxon>
        <taxon>Craniata</taxon>
        <taxon>Vertebrata</taxon>
        <taxon>Euteleostomi</taxon>
        <taxon>Actinopterygii</taxon>
        <taxon>Neopterygii</taxon>
        <taxon>Teleostei</taxon>
        <taxon>Neoteleostei</taxon>
        <taxon>Acanthomorphata</taxon>
        <taxon>Ovalentaria</taxon>
        <taxon>Atherinomorphae</taxon>
        <taxon>Cyprinodontiformes</taxon>
        <taxon>Nothobranchiidae</taxon>
        <taxon>Nothobranchius</taxon>
    </lineage>
</organism>
<dbReference type="Gene3D" id="3.40.50.300">
    <property type="entry name" value="P-loop containing nucleotide triphosphate hydrolases"/>
    <property type="match status" value="2"/>
</dbReference>
<dbReference type="InterPro" id="IPR041679">
    <property type="entry name" value="DNA2/NAM7-like_C"/>
</dbReference>
<feature type="domain" description="Helicase MOV-10 N-terminal" evidence="15">
    <location>
        <begin position="10"/>
        <end position="59"/>
    </location>
</feature>
<feature type="compositionally biased region" description="Polar residues" evidence="12">
    <location>
        <begin position="83"/>
        <end position="100"/>
    </location>
</feature>
<gene>
    <name evidence="19" type="primary">mov10a</name>
</gene>
<evidence type="ECO:0000256" key="1">
    <source>
        <dbReference type="ARBA" id="ARBA00004201"/>
    </source>
</evidence>
<keyword evidence="9" id="KW-0694">RNA-binding</keyword>
<dbReference type="Pfam" id="PF21633">
    <property type="entry name" value="MOV-10_Ig-like"/>
    <property type="match status" value="1"/>
</dbReference>
<dbReference type="Proteomes" id="UP000694548">
    <property type="component" value="Chromosome sgr10"/>
</dbReference>
<evidence type="ECO:0000259" key="13">
    <source>
        <dbReference type="Pfam" id="PF13086"/>
    </source>
</evidence>
<dbReference type="InterPro" id="IPR041677">
    <property type="entry name" value="DNA2/NAM7_AAA_11"/>
</dbReference>
<feature type="domain" description="DNA2/NAM7 helicase helicase" evidence="13">
    <location>
        <begin position="505"/>
        <end position="588"/>
    </location>
</feature>
<keyword evidence="10" id="KW-0943">RNA-mediated gene silencing</keyword>
<dbReference type="EC" id="3.6.4.13" evidence="3"/>
<dbReference type="Pfam" id="PF13087">
    <property type="entry name" value="AAA_12"/>
    <property type="match status" value="1"/>
</dbReference>
<dbReference type="GO" id="GO:0003723">
    <property type="term" value="F:RNA binding"/>
    <property type="evidence" value="ECO:0007669"/>
    <property type="project" value="UniProtKB-KW"/>
</dbReference>
<dbReference type="CDD" id="cd18038">
    <property type="entry name" value="DEXXQc_Helz-like"/>
    <property type="match status" value="1"/>
</dbReference>
<reference evidence="19" key="1">
    <citation type="submission" date="2014-08" db="EMBL/GenBank/DDBJ databases">
        <authorList>
            <person name="Senf B."/>
            <person name="Petzold A."/>
            <person name="Downie B.R."/>
            <person name="Koch P."/>
            <person name="Platzer M."/>
        </authorList>
    </citation>
    <scope>NUCLEOTIDE SEQUENCE [LARGE SCALE GENOMIC DNA]</scope>
    <source>
        <strain evidence="19">GRZ</strain>
    </source>
</reference>
<evidence type="ECO:0000256" key="7">
    <source>
        <dbReference type="ARBA" id="ARBA00022806"/>
    </source>
</evidence>
<feature type="domain" description="DNA2/NAM7 helicase-like C-terminal" evidence="14">
    <location>
        <begin position="700"/>
        <end position="915"/>
    </location>
</feature>
<dbReference type="InterPro" id="IPR047187">
    <property type="entry name" value="SF1_C_Upf1"/>
</dbReference>
<comment type="similarity">
    <text evidence="2">Belongs to the DNA2/NAM7 helicase family. SDE3 subfamily.</text>
</comment>
<dbReference type="AlphaFoldDB" id="A0A8C6L0H3"/>
<evidence type="ECO:0000259" key="18">
    <source>
        <dbReference type="Pfam" id="PF21635"/>
    </source>
</evidence>
<feature type="domain" description="Helicase MOV-10-like beta-barrel" evidence="17">
    <location>
        <begin position="371"/>
        <end position="454"/>
    </location>
</feature>
<evidence type="ECO:0000256" key="10">
    <source>
        <dbReference type="ARBA" id="ARBA00023158"/>
    </source>
</evidence>
<evidence type="ECO:0000256" key="3">
    <source>
        <dbReference type="ARBA" id="ARBA00012552"/>
    </source>
</evidence>
<proteinExistence type="inferred from homology"/>
<evidence type="ECO:0000313" key="19">
    <source>
        <dbReference type="Ensembl" id="ENSNFUP00015010322.1"/>
    </source>
</evidence>
<dbReference type="GeneTree" id="ENSGT00940000156024"/>
<name>A0A8C6L0H3_NOTFU</name>
<reference evidence="19" key="2">
    <citation type="submission" date="2025-08" db="UniProtKB">
        <authorList>
            <consortium name="Ensembl"/>
        </authorList>
    </citation>
    <scope>IDENTIFICATION</scope>
</reference>
<evidence type="ECO:0000256" key="11">
    <source>
        <dbReference type="ARBA" id="ARBA00047984"/>
    </source>
</evidence>
<dbReference type="Ensembl" id="ENSNFUT00015010841.1">
    <property type="protein sequence ID" value="ENSNFUP00015010322.1"/>
    <property type="gene ID" value="ENSNFUG00015005077.1"/>
</dbReference>
<evidence type="ECO:0000256" key="9">
    <source>
        <dbReference type="ARBA" id="ARBA00022884"/>
    </source>
</evidence>
<reference evidence="19" key="3">
    <citation type="submission" date="2025-09" db="UniProtKB">
        <authorList>
            <consortium name="Ensembl"/>
        </authorList>
    </citation>
    <scope>IDENTIFICATION</scope>
</reference>
<dbReference type="InterPro" id="IPR049077">
    <property type="entry name" value="MOV-10_Ig-like"/>
</dbReference>
<dbReference type="PANTHER" id="PTHR45418">
    <property type="entry name" value="CANCER/TESTIS ANTIGEN 55"/>
    <property type="match status" value="1"/>
</dbReference>
<evidence type="ECO:0000313" key="20">
    <source>
        <dbReference type="Proteomes" id="UP000694548"/>
    </source>
</evidence>
<sequence length="1003" mass="113465">MPKSLKHSLEAGLGFIDFLGDRISNKSKQQLREIYNNEFRNREGGKHPNFSNVLYALFKFNIVVTKKGRFYRTANPPVRVKQQGASLQQQQPHNQRNGGQKTHARGTPPALTSRKERAAELLMMVKTSRKRMTADKEGIVITSDPEAVDGKVHVSVTLQQPFVVTFHIENKGTDFIHFTNYTVLDRIRIFTFKDERRVTKASPLFLCPGERYDVVAHCTLKHYGYFPATIFFEFQLDRPEPMTVCVIREINAVVQTTLAAELGPVAPYKPFRVIRSKPAFSQIVEGVPPPSSAVQQMQTVIKLGNYKCPHHIKELAKQRVDPKDLSPSAKQNFAPVMKLLGSSLDMKNYARRFHLLLHLEEAQMEVDIQNYDLHNQTMTQDPTNKNLLVIKVPGVAENRPSVLRGDCLKVTRCDDKSIVYKGLVHKVELDRVKLGFSKKLLECFITNMKFDVEFTLNKLTLNLQHRAVDLAEKHQLRAVLFPSGAAVSSVSLPELRMFNRQLEKNPEQSRAVRQIVAGSSKPAPYIIFGPPGTGKTVTVVEAIIQVNRTDPSAHILACAPSNTAADLLCERLRVHMNSHQLYRMYASSLNPSSILKTLLKHCNWDEKQDCFVFPEKEVLMKYKVIVTTLYTAGRLVTGGVRCGHFTHVFVDEAGQAEEPQCLIAVAGLLCAEKGQLVLAGDHKQLGPIIRSSLAMQRGYGLSLLERLMQQELYTGLESFYVTKLLQNYRSHEAILKVPNEEFYNKELQVLADKMERETYCQWEALPKKGFPVIFHGVLGKDEREANSPSFFNVSEIDVLMMYLQKLKETQGKKGLPKLSTKDIGIITPYRKQVEKIKKALKSVKTLSQWDLKELKVGSVEEFQGQERKIIMVSTVRSSSNHIKMDKEFNIGFLSNEKRFNVALTRAKSLLIVVGNPVILRKDPVWKKFITYCVDMKGYVGFDLKDAEEEEDVFVAKLASLRIINSECPEDDASNFLQFVLDSSQKCTASSRLALANLQRCCSG</sequence>
<dbReference type="InterPro" id="IPR049079">
    <property type="entry name" value="Mov-10_helical"/>
</dbReference>
<feature type="region of interest" description="Disordered" evidence="12">
    <location>
        <begin position="79"/>
        <end position="113"/>
    </location>
</feature>
<dbReference type="GO" id="GO:0031047">
    <property type="term" value="P:regulatory ncRNA-mediated gene silencing"/>
    <property type="evidence" value="ECO:0007669"/>
    <property type="project" value="UniProtKB-KW"/>
</dbReference>
<dbReference type="GO" id="GO:0005524">
    <property type="term" value="F:ATP binding"/>
    <property type="evidence" value="ECO:0007669"/>
    <property type="project" value="UniProtKB-KW"/>
</dbReference>
<dbReference type="FunFam" id="3.40.50.300:FF:000608">
    <property type="entry name" value="Mov10 RISC complex RNA helicase"/>
    <property type="match status" value="1"/>
</dbReference>
<evidence type="ECO:0000259" key="17">
    <source>
        <dbReference type="Pfam" id="PF21634"/>
    </source>
</evidence>
<dbReference type="PANTHER" id="PTHR45418:SF1">
    <property type="entry name" value="CANCER_TESTIS ANTIGEN 55"/>
    <property type="match status" value="1"/>
</dbReference>
<dbReference type="Pfam" id="PF13086">
    <property type="entry name" value="AAA_11"/>
    <property type="match status" value="2"/>
</dbReference>
<dbReference type="InterPro" id="IPR027417">
    <property type="entry name" value="P-loop_NTPase"/>
</dbReference>
<keyword evidence="20" id="KW-1185">Reference proteome</keyword>
<evidence type="ECO:0000256" key="5">
    <source>
        <dbReference type="ARBA" id="ARBA00022741"/>
    </source>
</evidence>
<dbReference type="GO" id="GO:0032574">
    <property type="term" value="F:5'-3' RNA helicase activity"/>
    <property type="evidence" value="ECO:0007669"/>
    <property type="project" value="InterPro"/>
</dbReference>
<keyword evidence="4" id="KW-0963">Cytoplasm</keyword>
<keyword evidence="8" id="KW-0067">ATP-binding</keyword>
<dbReference type="InterPro" id="IPR049075">
    <property type="entry name" value="MOV-10_N"/>
</dbReference>
<dbReference type="Pfam" id="PF21634">
    <property type="entry name" value="MOV-10_beta-barrel"/>
    <property type="match status" value="1"/>
</dbReference>
<feature type="domain" description="Helicase MOV-10 Ig-like" evidence="16">
    <location>
        <begin position="129"/>
        <end position="253"/>
    </location>
</feature>
<accession>A0A8C6L0H3</accession>
<evidence type="ECO:0000259" key="14">
    <source>
        <dbReference type="Pfam" id="PF13087"/>
    </source>
</evidence>
<dbReference type="SUPFAM" id="SSF52540">
    <property type="entry name" value="P-loop containing nucleoside triphosphate hydrolases"/>
    <property type="match status" value="1"/>
</dbReference>